<evidence type="ECO:0000313" key="5">
    <source>
        <dbReference type="Proteomes" id="UP000249890"/>
    </source>
</evidence>
<feature type="coiled-coil region" evidence="2">
    <location>
        <begin position="108"/>
        <end position="142"/>
    </location>
</feature>
<keyword evidence="5" id="KW-1185">Reference proteome</keyword>
<dbReference type="Proteomes" id="UP000249890">
    <property type="component" value="Chromosome"/>
</dbReference>
<dbReference type="KEGG" id="pdh:B9T62_02125"/>
<dbReference type="AlphaFoldDB" id="A0A2Z2KAA1"/>
<name>A0A2Z2KAA1_9BACL</name>
<dbReference type="RefSeq" id="WP_087913738.1">
    <property type="nucleotide sequence ID" value="NZ_CP021780.1"/>
</dbReference>
<comment type="similarity">
    <text evidence="1">Belongs to the PspA/Vipp/IM30 family.</text>
</comment>
<feature type="region of interest" description="Disordered" evidence="3">
    <location>
        <begin position="146"/>
        <end position="171"/>
    </location>
</feature>
<evidence type="ECO:0008006" key="6">
    <source>
        <dbReference type="Google" id="ProtNLM"/>
    </source>
</evidence>
<dbReference type="EMBL" id="CP021780">
    <property type="protein sequence ID" value="ASA19713.1"/>
    <property type="molecule type" value="Genomic_DNA"/>
</dbReference>
<protein>
    <recommendedName>
        <fullName evidence="6">Phage shock protein A</fullName>
    </recommendedName>
</protein>
<keyword evidence="2" id="KW-0175">Coiled coil</keyword>
<sequence>MSIMTRIATLTKAALHEGLNKLENPVLLTGQYLRDLEQEIDSAEKKHRELKVAATVLERRLSEYRLQADRSESEALQAMQQGNEAAARVAVSAKLRYLESADECTTGLEETRQMLIGLEASLAGAKEEFVRLKAKRTELAARARKAAEKEQANRAAAGSAPGFGRSHSPLNLNAGNASRGFERMEDKINEWEVLADSSASAFSASRPGAPAVNPEISSAVDAELERLRGQQGSGK</sequence>
<evidence type="ECO:0000256" key="2">
    <source>
        <dbReference type="SAM" id="Coils"/>
    </source>
</evidence>
<dbReference type="PANTHER" id="PTHR31088:SF6">
    <property type="entry name" value="PHAGE SHOCK PROTEIN A"/>
    <property type="match status" value="1"/>
</dbReference>
<dbReference type="Pfam" id="PF04012">
    <property type="entry name" value="PspA_IM30"/>
    <property type="match status" value="1"/>
</dbReference>
<dbReference type="OrthoDB" id="9779630at2"/>
<reference evidence="4 5" key="1">
    <citation type="submission" date="2017-06" db="EMBL/GenBank/DDBJ databases">
        <title>Complete genome sequence of Paenibacillus donghaensis KCTC 13049T isolated from East Sea sediment, South Korea.</title>
        <authorList>
            <person name="Jung B.K."/>
            <person name="Hong S.-J."/>
            <person name="Shin J.-H."/>
        </authorList>
    </citation>
    <scope>NUCLEOTIDE SEQUENCE [LARGE SCALE GENOMIC DNA]</scope>
    <source>
        <strain evidence="4 5">KCTC 13049</strain>
    </source>
</reference>
<feature type="coiled-coil region" evidence="2">
    <location>
        <begin position="33"/>
        <end position="81"/>
    </location>
</feature>
<dbReference type="InterPro" id="IPR007157">
    <property type="entry name" value="PspA_VIPP1"/>
</dbReference>
<evidence type="ECO:0000313" key="4">
    <source>
        <dbReference type="EMBL" id="ASA19713.1"/>
    </source>
</evidence>
<evidence type="ECO:0000256" key="1">
    <source>
        <dbReference type="ARBA" id="ARBA00043985"/>
    </source>
</evidence>
<gene>
    <name evidence="4" type="ORF">B9T62_02125</name>
</gene>
<proteinExistence type="inferred from homology"/>
<organism evidence="4 5">
    <name type="scientific">Paenibacillus donghaensis</name>
    <dbReference type="NCBI Taxonomy" id="414771"/>
    <lineage>
        <taxon>Bacteria</taxon>
        <taxon>Bacillati</taxon>
        <taxon>Bacillota</taxon>
        <taxon>Bacilli</taxon>
        <taxon>Bacillales</taxon>
        <taxon>Paenibacillaceae</taxon>
        <taxon>Paenibacillus</taxon>
    </lineage>
</organism>
<evidence type="ECO:0000256" key="3">
    <source>
        <dbReference type="SAM" id="MobiDB-lite"/>
    </source>
</evidence>
<accession>A0A2Z2KAA1</accession>
<dbReference type="PANTHER" id="PTHR31088">
    <property type="entry name" value="MEMBRANE-ASSOCIATED PROTEIN VIPP1, CHLOROPLASTIC"/>
    <property type="match status" value="1"/>
</dbReference>